<organism evidence="1">
    <name type="scientific">viral metagenome</name>
    <dbReference type="NCBI Taxonomy" id="1070528"/>
    <lineage>
        <taxon>unclassified sequences</taxon>
        <taxon>metagenomes</taxon>
        <taxon>organismal metagenomes</taxon>
    </lineage>
</organism>
<protein>
    <submittedName>
        <fullName evidence="1">Uncharacterized protein</fullName>
    </submittedName>
</protein>
<dbReference type="AlphaFoldDB" id="A0A6C0JGA1"/>
<dbReference type="EMBL" id="MN740361">
    <property type="protein sequence ID" value="QHU02684.1"/>
    <property type="molecule type" value="Genomic_DNA"/>
</dbReference>
<sequence>MFNKPLDKDYIIKKENYVRSMPKTRREKFKKIFMHNFEPDVQSKFLKLLPGGFIRDNYQFGHEYILNSMNVFDLIVINKPSHEVQNIDFINGCVDILGDNGEIWIFCEKTNDILKGDELTQTITSILYSHKIRFFKCVLFSDYCPLDVLIINKNKNSKYMK</sequence>
<accession>A0A6C0JGA1</accession>
<proteinExistence type="predicted"/>
<name>A0A6C0JGA1_9ZZZZ</name>
<evidence type="ECO:0000313" key="1">
    <source>
        <dbReference type="EMBL" id="QHU02684.1"/>
    </source>
</evidence>
<reference evidence="1" key="1">
    <citation type="journal article" date="2020" name="Nature">
        <title>Giant virus diversity and host interactions through global metagenomics.</title>
        <authorList>
            <person name="Schulz F."/>
            <person name="Roux S."/>
            <person name="Paez-Espino D."/>
            <person name="Jungbluth S."/>
            <person name="Walsh D.A."/>
            <person name="Denef V.J."/>
            <person name="McMahon K.D."/>
            <person name="Konstantinidis K.T."/>
            <person name="Eloe-Fadrosh E.A."/>
            <person name="Kyrpides N.C."/>
            <person name="Woyke T."/>
        </authorList>
    </citation>
    <scope>NUCLEOTIDE SEQUENCE</scope>
    <source>
        <strain evidence="1">GVMAG-M-3300025880-76</strain>
    </source>
</reference>